<evidence type="ECO:0000313" key="2">
    <source>
        <dbReference type="Proteomes" id="UP001430377"/>
    </source>
</evidence>
<keyword evidence="2" id="KW-1185">Reference proteome</keyword>
<evidence type="ECO:0000313" key="1">
    <source>
        <dbReference type="EMBL" id="MBX0325177.1"/>
    </source>
</evidence>
<reference evidence="1 2" key="1">
    <citation type="submission" date="2021-06" db="EMBL/GenBank/DDBJ databases">
        <title>Halomicroarcula sp. a new haloarchaeum isolated from saline soil.</title>
        <authorList>
            <person name="Duran-Viseras A."/>
            <person name="Sanchez-Porro C."/>
            <person name="Ventosa A."/>
        </authorList>
    </citation>
    <scope>NUCLEOTIDE SEQUENCE [LARGE SCALE GENOMIC DNA]</scope>
    <source>
        <strain evidence="1 2">F13</strain>
    </source>
</reference>
<organism evidence="1 2">
    <name type="scientific">Haloarcula rubra</name>
    <dbReference type="NCBI Taxonomy" id="2487747"/>
    <lineage>
        <taxon>Archaea</taxon>
        <taxon>Methanobacteriati</taxon>
        <taxon>Methanobacteriota</taxon>
        <taxon>Stenosarchaea group</taxon>
        <taxon>Halobacteria</taxon>
        <taxon>Halobacteriales</taxon>
        <taxon>Haloarculaceae</taxon>
        <taxon>Haloarcula</taxon>
    </lineage>
</organism>
<name>A0AAW4PY62_9EURY</name>
<sequence length="203" mass="23017">MGHRALVAYERPDSTYNIHYTHWGGLNLRLKQEITPQTPFGGDTPSDQQQATYEQLQTATSVDTDAFEKEDDARVWIEPEVVGVTFDDVLETHLNYCSHEALYVVDADLRVTAYRTHWFGLQYDCESITDGARTGNGAVRTVRWHNGEPVGDGYVQGEFQALRDVVGDMVDRGVFTRQSAVGYMEQQLREWTGSNQELHVRTA</sequence>
<dbReference type="RefSeq" id="WP_220620045.1">
    <property type="nucleotide sequence ID" value="NZ_RKLR01000011.1"/>
</dbReference>
<dbReference type="Proteomes" id="UP001430377">
    <property type="component" value="Unassembled WGS sequence"/>
</dbReference>
<dbReference type="EMBL" id="RKLR01000011">
    <property type="protein sequence ID" value="MBX0325177.1"/>
    <property type="molecule type" value="Genomic_DNA"/>
</dbReference>
<comment type="caution">
    <text evidence="1">The sequence shown here is derived from an EMBL/GenBank/DDBJ whole genome shotgun (WGS) entry which is preliminary data.</text>
</comment>
<dbReference type="InterPro" id="IPR046622">
    <property type="entry name" value="DUF6735"/>
</dbReference>
<dbReference type="Pfam" id="PF20509">
    <property type="entry name" value="DUF6735"/>
    <property type="match status" value="1"/>
</dbReference>
<proteinExistence type="predicted"/>
<protein>
    <submittedName>
        <fullName evidence="1">Uncharacterized protein</fullName>
    </submittedName>
</protein>
<dbReference type="AlphaFoldDB" id="A0AAW4PY62"/>
<accession>A0AAW4PY62</accession>
<gene>
    <name evidence="1" type="ORF">EGH21_19310</name>
</gene>